<feature type="domain" description="AB hydrolase-1" evidence="1">
    <location>
        <begin position="38"/>
        <end position="135"/>
    </location>
</feature>
<keyword evidence="2" id="KW-0378">Hydrolase</keyword>
<dbReference type="InterPro" id="IPR000073">
    <property type="entry name" value="AB_hydrolase_1"/>
</dbReference>
<keyword evidence="3" id="KW-1185">Reference proteome</keyword>
<dbReference type="PANTHER" id="PTHR42886:SF53">
    <property type="entry name" value="ALPHA_BETA-HYDROLASES SUPERFAMILY PROTEIN"/>
    <property type="match status" value="1"/>
</dbReference>
<dbReference type="GO" id="GO:0016787">
    <property type="term" value="F:hydrolase activity"/>
    <property type="evidence" value="ECO:0007669"/>
    <property type="project" value="UniProtKB-KW"/>
</dbReference>
<comment type="caution">
    <text evidence="2">The sequence shown here is derived from an EMBL/GenBank/DDBJ whole genome shotgun (WGS) entry which is preliminary data.</text>
</comment>
<dbReference type="Gene3D" id="3.40.50.1820">
    <property type="entry name" value="alpha/beta hydrolase"/>
    <property type="match status" value="1"/>
</dbReference>
<organism evidence="2 3">
    <name type="scientific">Stieleria varia</name>
    <dbReference type="NCBI Taxonomy" id="2528005"/>
    <lineage>
        <taxon>Bacteria</taxon>
        <taxon>Pseudomonadati</taxon>
        <taxon>Planctomycetota</taxon>
        <taxon>Planctomycetia</taxon>
        <taxon>Pirellulales</taxon>
        <taxon>Pirellulaceae</taxon>
        <taxon>Stieleria</taxon>
    </lineage>
</organism>
<sequence>MLTTESFRVKFPNGDHSVELAGIVDRPREPAHRNGQAPVVVFSHCFTCNKDLKATVRISRALAKSGITVLRFDMTGLGGSGGDFAETNFTTNLADLAAAIRFAHSELGPVTGLIGHSFGGLASLVTAAKHFAKGETQADASVHLEHLNGVITLAAPSDTSHLATLLARMNPEIESLGAGDVTIGGITWTIHRQMLEDFRQHDVTRWIPNIRCPVMLMHSPVDETVGIDHALRIMSLINSAAPNTSSSQTSKPDTNAVSLVALADADHLLVRNTDDLTYVSQTMSAFLHRYASRTPSPDVADR</sequence>
<evidence type="ECO:0000313" key="2">
    <source>
        <dbReference type="EMBL" id="TWT98234.1"/>
    </source>
</evidence>
<gene>
    <name evidence="2" type="ORF">Pla52n_47440</name>
</gene>
<dbReference type="Proteomes" id="UP000320176">
    <property type="component" value="Unassembled WGS sequence"/>
</dbReference>
<evidence type="ECO:0000259" key="1">
    <source>
        <dbReference type="Pfam" id="PF00561"/>
    </source>
</evidence>
<protein>
    <submittedName>
        <fullName evidence="2">Alpha/beta hydrolase family protein</fullName>
    </submittedName>
</protein>
<name>A0A5C6AE33_9BACT</name>
<proteinExistence type="predicted"/>
<dbReference type="Pfam" id="PF00561">
    <property type="entry name" value="Abhydrolase_1"/>
    <property type="match status" value="1"/>
</dbReference>
<dbReference type="SUPFAM" id="SSF53474">
    <property type="entry name" value="alpha/beta-Hydrolases"/>
    <property type="match status" value="1"/>
</dbReference>
<dbReference type="PANTHER" id="PTHR42886">
    <property type="entry name" value="RE40534P-RELATED"/>
    <property type="match status" value="1"/>
</dbReference>
<dbReference type="AlphaFoldDB" id="A0A5C6AE33"/>
<accession>A0A5C6AE33</accession>
<dbReference type="InterPro" id="IPR029058">
    <property type="entry name" value="AB_hydrolase_fold"/>
</dbReference>
<reference evidence="2 3" key="1">
    <citation type="submission" date="2019-02" db="EMBL/GenBank/DDBJ databases">
        <title>Deep-cultivation of Planctomycetes and their phenomic and genomic characterization uncovers novel biology.</title>
        <authorList>
            <person name="Wiegand S."/>
            <person name="Jogler M."/>
            <person name="Boedeker C."/>
            <person name="Pinto D."/>
            <person name="Vollmers J."/>
            <person name="Rivas-Marin E."/>
            <person name="Kohn T."/>
            <person name="Peeters S.H."/>
            <person name="Heuer A."/>
            <person name="Rast P."/>
            <person name="Oberbeckmann S."/>
            <person name="Bunk B."/>
            <person name="Jeske O."/>
            <person name="Meyerdierks A."/>
            <person name="Storesund J.E."/>
            <person name="Kallscheuer N."/>
            <person name="Luecker S."/>
            <person name="Lage O.M."/>
            <person name="Pohl T."/>
            <person name="Merkel B.J."/>
            <person name="Hornburger P."/>
            <person name="Mueller R.-W."/>
            <person name="Bruemmer F."/>
            <person name="Labrenz M."/>
            <person name="Spormann A.M."/>
            <person name="Op Den Camp H."/>
            <person name="Overmann J."/>
            <person name="Amann R."/>
            <person name="Jetten M.S.M."/>
            <person name="Mascher T."/>
            <person name="Medema M.H."/>
            <person name="Devos D.P."/>
            <person name="Kaster A.-K."/>
            <person name="Ovreas L."/>
            <person name="Rohde M."/>
            <person name="Galperin M.Y."/>
            <person name="Jogler C."/>
        </authorList>
    </citation>
    <scope>NUCLEOTIDE SEQUENCE [LARGE SCALE GENOMIC DNA]</scope>
    <source>
        <strain evidence="2 3">Pla52n</strain>
    </source>
</reference>
<dbReference type="EMBL" id="SJPN01000006">
    <property type="protein sequence ID" value="TWT98234.1"/>
    <property type="molecule type" value="Genomic_DNA"/>
</dbReference>
<evidence type="ECO:0000313" key="3">
    <source>
        <dbReference type="Proteomes" id="UP000320176"/>
    </source>
</evidence>